<evidence type="ECO:0000256" key="1">
    <source>
        <dbReference type="SAM" id="MobiDB-lite"/>
    </source>
</evidence>
<evidence type="ECO:0000259" key="2">
    <source>
        <dbReference type="Pfam" id="PF22740"/>
    </source>
</evidence>
<dbReference type="Pfam" id="PF22740">
    <property type="entry name" value="PapZ_C"/>
    <property type="match status" value="1"/>
</dbReference>
<evidence type="ECO:0000313" key="3">
    <source>
        <dbReference type="EMBL" id="KAF0736365.1"/>
    </source>
</evidence>
<feature type="region of interest" description="Disordered" evidence="1">
    <location>
        <begin position="191"/>
        <end position="215"/>
    </location>
</feature>
<comment type="caution">
    <text evidence="3">The sequence shown here is derived from an EMBL/GenBank/DDBJ whole genome shotgun (WGS) entry which is preliminary data.</text>
</comment>
<proteinExistence type="predicted"/>
<reference evidence="3 4" key="1">
    <citation type="submission" date="2019-07" db="EMBL/GenBank/DDBJ databases">
        <title>Genomics analysis of Aphanomyces spp. identifies a new class of oomycete effector associated with host adaptation.</title>
        <authorList>
            <person name="Gaulin E."/>
        </authorList>
    </citation>
    <scope>NUCLEOTIDE SEQUENCE [LARGE SCALE GENOMIC DNA]</scope>
    <source>
        <strain evidence="3 4">ATCC 201684</strain>
    </source>
</reference>
<accession>A0A6G0X8G1</accession>
<gene>
    <name evidence="3" type="ORF">Ae201684_007385</name>
</gene>
<dbReference type="VEuPathDB" id="FungiDB:AeMF1_018549"/>
<organism evidence="3 4">
    <name type="scientific">Aphanomyces euteiches</name>
    <dbReference type="NCBI Taxonomy" id="100861"/>
    <lineage>
        <taxon>Eukaryota</taxon>
        <taxon>Sar</taxon>
        <taxon>Stramenopiles</taxon>
        <taxon>Oomycota</taxon>
        <taxon>Saprolegniomycetes</taxon>
        <taxon>Saprolegniales</taxon>
        <taxon>Verrucalvaceae</taxon>
        <taxon>Aphanomyces</taxon>
    </lineage>
</organism>
<feature type="domain" description="RapZ C-terminal" evidence="2">
    <location>
        <begin position="103"/>
        <end position="193"/>
    </location>
</feature>
<dbReference type="Proteomes" id="UP000481153">
    <property type="component" value="Unassembled WGS sequence"/>
</dbReference>
<dbReference type="AlphaFoldDB" id="A0A6G0X8G1"/>
<name>A0A6G0X8G1_9STRA</name>
<sequence>MGNKISEQGKDIHFFLAENCSADDSPGDAKIEAASSMSPGWRQTASTTVTLSLRVFVSLVTLKTMRDVEADVDLDALSDASASLRSLTVVSFGNRYWTSPARAKRGQTGQHKQLRAEVCRHDAAQDLIQIGLEAVRTWLGRSHVDSHAETFTLGVKCEMGRHRSVTIAEKVTANLRKECRQQNVDLRVVHRDIAKSGAGQRQRQRRHDTRHDDAL</sequence>
<keyword evidence="4" id="KW-1185">Reference proteome</keyword>
<dbReference type="InterPro" id="IPR053931">
    <property type="entry name" value="RapZ_C"/>
</dbReference>
<evidence type="ECO:0000313" key="4">
    <source>
        <dbReference type="Proteomes" id="UP000481153"/>
    </source>
</evidence>
<protein>
    <recommendedName>
        <fullName evidence="2">RapZ C-terminal domain-containing protein</fullName>
    </recommendedName>
</protein>
<dbReference type="EMBL" id="VJMJ01000089">
    <property type="protein sequence ID" value="KAF0736365.1"/>
    <property type="molecule type" value="Genomic_DNA"/>
</dbReference>